<dbReference type="GO" id="GO:0003677">
    <property type="term" value="F:DNA binding"/>
    <property type="evidence" value="ECO:0007669"/>
    <property type="project" value="UniProtKB-KW"/>
</dbReference>
<dbReference type="GO" id="GO:0016887">
    <property type="term" value="F:ATP hydrolysis activity"/>
    <property type="evidence" value="ECO:0007669"/>
    <property type="project" value="TreeGrafter"/>
</dbReference>
<comment type="subunit">
    <text evidence="3">Component of the SWR1 chromatin-remodeling complex.</text>
</comment>
<evidence type="ECO:0000256" key="7">
    <source>
        <dbReference type="ARBA" id="ARBA00022840"/>
    </source>
</evidence>
<feature type="compositionally biased region" description="Acidic residues" evidence="17">
    <location>
        <begin position="279"/>
        <end position="293"/>
    </location>
</feature>
<keyword evidence="10" id="KW-0238">DNA-binding</keyword>
<feature type="compositionally biased region" description="Polar residues" evidence="17">
    <location>
        <begin position="1"/>
        <end position="10"/>
    </location>
</feature>
<dbReference type="InterPro" id="IPR027417">
    <property type="entry name" value="P-loop_NTPase"/>
</dbReference>
<evidence type="ECO:0000256" key="12">
    <source>
        <dbReference type="ARBA" id="ARBA00023163"/>
    </source>
</evidence>
<dbReference type="InterPro" id="IPR014001">
    <property type="entry name" value="Helicase_ATP-bd"/>
</dbReference>
<dbReference type="FunFam" id="3.40.50.10810:FF:000051">
    <property type="entry name" value="Helicase SWR1"/>
    <property type="match status" value="1"/>
</dbReference>
<keyword evidence="8" id="KW-0156">Chromatin regulator</keyword>
<keyword evidence="11" id="KW-0010">Activator</keyword>
<organism evidence="20 21">
    <name type="scientific">Ceraceosorus guamensis</name>
    <dbReference type="NCBI Taxonomy" id="1522189"/>
    <lineage>
        <taxon>Eukaryota</taxon>
        <taxon>Fungi</taxon>
        <taxon>Dikarya</taxon>
        <taxon>Basidiomycota</taxon>
        <taxon>Ustilaginomycotina</taxon>
        <taxon>Exobasidiomycetes</taxon>
        <taxon>Ceraceosorales</taxon>
        <taxon>Ceraceosoraceae</taxon>
        <taxon>Ceraceosorus</taxon>
    </lineage>
</organism>
<evidence type="ECO:0000256" key="2">
    <source>
        <dbReference type="ARBA" id="ARBA00009220"/>
    </source>
</evidence>
<evidence type="ECO:0000259" key="18">
    <source>
        <dbReference type="PROSITE" id="PS51192"/>
    </source>
</evidence>
<reference evidence="20 21" key="1">
    <citation type="journal article" date="2018" name="Mol. Biol. Evol.">
        <title>Broad Genomic Sampling Reveals a Smut Pathogenic Ancestry of the Fungal Clade Ustilaginomycotina.</title>
        <authorList>
            <person name="Kijpornyongpan T."/>
            <person name="Mondo S.J."/>
            <person name="Barry K."/>
            <person name="Sandor L."/>
            <person name="Lee J."/>
            <person name="Lipzen A."/>
            <person name="Pangilinan J."/>
            <person name="LaButti K."/>
            <person name="Hainaut M."/>
            <person name="Henrissat B."/>
            <person name="Grigoriev I.V."/>
            <person name="Spatafora J.W."/>
            <person name="Aime M.C."/>
        </authorList>
    </citation>
    <scope>NUCLEOTIDE SEQUENCE [LARGE SCALE GENOMIC DNA]</scope>
    <source>
        <strain evidence="20 21">MCA 4658</strain>
    </source>
</reference>
<keyword evidence="9" id="KW-0805">Transcription regulation</keyword>
<dbReference type="SUPFAM" id="SSF52540">
    <property type="entry name" value="P-loop containing nucleoside triphosphate hydrolases"/>
    <property type="match status" value="2"/>
</dbReference>
<evidence type="ECO:0000256" key="9">
    <source>
        <dbReference type="ARBA" id="ARBA00023015"/>
    </source>
</evidence>
<evidence type="ECO:0000256" key="3">
    <source>
        <dbReference type="ARBA" id="ARBA00011826"/>
    </source>
</evidence>
<dbReference type="InterPro" id="IPR000330">
    <property type="entry name" value="SNF2_N"/>
</dbReference>
<dbReference type="CDD" id="cd18793">
    <property type="entry name" value="SF2_C_SNF"/>
    <property type="match status" value="1"/>
</dbReference>
<gene>
    <name evidence="20" type="ORF">IE81DRAFT_295935</name>
</gene>
<evidence type="ECO:0000256" key="10">
    <source>
        <dbReference type="ARBA" id="ARBA00023125"/>
    </source>
</evidence>
<name>A0A316VN25_9BASI</name>
<dbReference type="Gene3D" id="3.40.50.300">
    <property type="entry name" value="P-loop containing nucleotide triphosphate hydrolases"/>
    <property type="match status" value="1"/>
</dbReference>
<dbReference type="InterPro" id="IPR049730">
    <property type="entry name" value="SNF2/RAD54-like_C"/>
</dbReference>
<dbReference type="STRING" id="1522189.A0A316VN25"/>
<evidence type="ECO:0000259" key="19">
    <source>
        <dbReference type="PROSITE" id="PS51194"/>
    </source>
</evidence>
<proteinExistence type="inferred from homology"/>
<dbReference type="FunCoup" id="A0A316VN25">
    <property type="interactions" value="395"/>
</dbReference>
<dbReference type="Pfam" id="PF00271">
    <property type="entry name" value="Helicase_C"/>
    <property type="match status" value="1"/>
</dbReference>
<accession>A0A316VN25</accession>
<dbReference type="InParanoid" id="A0A316VN25"/>
<evidence type="ECO:0000313" key="20">
    <source>
        <dbReference type="EMBL" id="PWN38704.1"/>
    </source>
</evidence>
<feature type="compositionally biased region" description="Basic and acidic residues" evidence="17">
    <location>
        <begin position="388"/>
        <end position="404"/>
    </location>
</feature>
<dbReference type="InterPro" id="IPR038718">
    <property type="entry name" value="SNF2-like_sf"/>
</dbReference>
<keyword evidence="7" id="KW-0067">ATP-binding</keyword>
<feature type="compositionally biased region" description="Low complexity" evidence="17">
    <location>
        <begin position="500"/>
        <end position="522"/>
    </location>
</feature>
<feature type="compositionally biased region" description="Acidic residues" evidence="17">
    <location>
        <begin position="313"/>
        <end position="330"/>
    </location>
</feature>
<dbReference type="PANTHER" id="PTHR45685">
    <property type="entry name" value="HELICASE SRCAP-RELATED"/>
    <property type="match status" value="1"/>
</dbReference>
<dbReference type="SMART" id="SM00487">
    <property type="entry name" value="DEXDc"/>
    <property type="match status" value="1"/>
</dbReference>
<evidence type="ECO:0000256" key="4">
    <source>
        <dbReference type="ARBA" id="ARBA00022741"/>
    </source>
</evidence>
<dbReference type="PANTHER" id="PTHR45685:SF1">
    <property type="entry name" value="HELICASE SRCAP"/>
    <property type="match status" value="1"/>
</dbReference>
<dbReference type="GO" id="GO:0005524">
    <property type="term" value="F:ATP binding"/>
    <property type="evidence" value="ECO:0007669"/>
    <property type="project" value="UniProtKB-KW"/>
</dbReference>
<dbReference type="PROSITE" id="PS51194">
    <property type="entry name" value="HELICASE_CTER"/>
    <property type="match status" value="1"/>
</dbReference>
<dbReference type="Pfam" id="PF00176">
    <property type="entry name" value="SNF2-rel_dom"/>
    <property type="match status" value="1"/>
</dbReference>
<dbReference type="InterPro" id="IPR050520">
    <property type="entry name" value="INO80/SWR1_helicase"/>
</dbReference>
<comment type="similarity">
    <text evidence="2">Belongs to the SNF2/RAD54 helicase family. SWR1 subfamily.</text>
</comment>
<comment type="function">
    <text evidence="14">Catalytic component of the SWR1 complex which mediates the ATP-dependent exchange of histone H2A for the H2A variant HZT1 leading to transcriptional regulation of selected genes by chromatin remodeling.</text>
</comment>
<dbReference type="RefSeq" id="XP_025365864.1">
    <property type="nucleotide sequence ID" value="XM_025512118.1"/>
</dbReference>
<sequence length="1376" mass="154650">MPSPSPIESTWRSKKQNSRPAPLPIDPWNPPPLLPPSLRAPPPRRGRGAHRYPASAYTHHDQVPRASRFAGNVDALWSSFNLAGTASEHWEEVSVEKREVGEACALETWIKMDKLRSEGRLPEQRASAASLRPAKEPDRSDNAWSTIVGNVPNVAAKWRVETRGRMQLARRVARLVQAYWDEKLGTGERQVKAEERRIKMLAKWTSREVGRQWKLAQSVVRAKRDKEAKEERDRLGRRQLRNILEESAQRLRRQQSALDLQAAQSDLDSSEGENSNALLEEEEEEEESLESDDYGTMSDASAASLREGASGSDSEESELEAQEDEEEADSDTSKVNGVNGRHAATARHDDQSAASTSKVALRRSFGEPMPKASPSQSSESDAVEDASDADRPQDFHSQDDHVQTEDAELEAAMWAQDESDSEEDDGLAADADMPLEELLKRYKSDGVGTMQEAPPLIEEIGFANDDSDTGSVGRSSSPPGESDSKSPAEAGSETNGSVISPAPRSRSPTGASSAAPSTLSGPNPSAYRIKPPFLLRGNLRPYQQIGFEWLASLYANNANGILADEMGLGKTIQTISLLAHLACDKGVWGPHLVVAPTSVMLNWEVEFKKFLPGFKILSYYGNQKERKEKRKGWNTVDSFNVCITSYQLVLADQHIFRRKPWVYLVLDEAHHIKNFRSQRWQTLLGFNTQRRLLLTGTPLQNNLMDLWSLMYFLMPPGMAETGAAFASMKDFQAWFSNPLDKAVESGERMNGEMREMVQKLHTLLRPYLLRRLKKDVEKELPSKVEHVVYCRLSKRQRFLYNDFMSRTKTRESLASGNYLSVINVLMQLRKVCNHPDLFEERPIVTSFAMHRSAVADYEIKEMLVRRELLQGGQDEAISLQALGLNLTSNEHLSPIYTRDLARLDASGKLPFVGKAVPDKEPLDTYTVEGLRRGLQQHAHAEEMLKFQHNSYINAFRCSRKPYYGEGLMRIAGLLGNQQRFLPFGLAAQETRKYLSRCDAAHRLFVPLETRRGALQDYIDRFAFVTPRAVATDMPRWALPGLSYDKCPPELLSSSFDTLHEPAVKLNIAFPDASLLQYDCGKLQQLDVLMRKFKAAGERVLIFTQMTRVLDILETFLNWRGYRYFRLDGATKIEQRQVLTERFNRDTRISAFILSTRTGGLGLNLTGASNVCFFDLDWSNASMSQAIDRAHRIGQQRDVHIYSLVSEHTVEENMLRRVRQKRQLDDLVVQEGDFTTDHLARIQWRDLLDDGGTTLAGVQVGAAVAEEGQGQARTSVEAQGGKDDERAFLAVEDEEDARAARATRNEMNLSIDFAEEEAPSARRDGVEGTSSATAAGLGDEPQHADEQADEELEGTVDDYMLKWVEQDWEYFSAVKFL</sequence>
<dbReference type="OrthoDB" id="372624at2759"/>
<keyword evidence="12" id="KW-0804">Transcription</keyword>
<dbReference type="GO" id="GO:0006338">
    <property type="term" value="P:chromatin remodeling"/>
    <property type="evidence" value="ECO:0007669"/>
    <property type="project" value="TreeGrafter"/>
</dbReference>
<dbReference type="Pfam" id="PF07529">
    <property type="entry name" value="HSA"/>
    <property type="match status" value="1"/>
</dbReference>
<evidence type="ECO:0000256" key="14">
    <source>
        <dbReference type="ARBA" id="ARBA00037570"/>
    </source>
</evidence>
<dbReference type="CDD" id="cd18003">
    <property type="entry name" value="DEXQc_SRCAP"/>
    <property type="match status" value="1"/>
</dbReference>
<dbReference type="EMBL" id="KZ819557">
    <property type="protein sequence ID" value="PWN38704.1"/>
    <property type="molecule type" value="Genomic_DNA"/>
</dbReference>
<dbReference type="InterPro" id="IPR014012">
    <property type="entry name" value="HSA_dom"/>
</dbReference>
<dbReference type="InterPro" id="IPR001650">
    <property type="entry name" value="Helicase_C-like"/>
</dbReference>
<dbReference type="GO" id="GO:0042393">
    <property type="term" value="F:histone binding"/>
    <property type="evidence" value="ECO:0007669"/>
    <property type="project" value="TreeGrafter"/>
</dbReference>
<feature type="compositionally biased region" description="Pro residues" evidence="17">
    <location>
        <begin position="21"/>
        <end position="41"/>
    </location>
</feature>
<dbReference type="Gene3D" id="1.20.120.850">
    <property type="entry name" value="SWI2/SNF2 ATPases, N-terminal domain"/>
    <property type="match status" value="1"/>
</dbReference>
<feature type="region of interest" description="Disordered" evidence="17">
    <location>
        <begin position="1"/>
        <end position="59"/>
    </location>
</feature>
<keyword evidence="21" id="KW-1185">Reference proteome</keyword>
<keyword evidence="5" id="KW-0378">Hydrolase</keyword>
<evidence type="ECO:0000256" key="16">
    <source>
        <dbReference type="ARBA" id="ARBA00074297"/>
    </source>
</evidence>
<dbReference type="SMART" id="SM00490">
    <property type="entry name" value="HELICc"/>
    <property type="match status" value="1"/>
</dbReference>
<feature type="compositionally biased region" description="Low complexity" evidence="17">
    <location>
        <begin position="255"/>
        <end position="278"/>
    </location>
</feature>
<evidence type="ECO:0000256" key="5">
    <source>
        <dbReference type="ARBA" id="ARBA00022801"/>
    </source>
</evidence>
<feature type="region of interest" description="Disordered" evidence="17">
    <location>
        <begin position="1311"/>
        <end position="1349"/>
    </location>
</feature>
<dbReference type="PROSITE" id="PS51192">
    <property type="entry name" value="HELICASE_ATP_BIND_1"/>
    <property type="match status" value="1"/>
</dbReference>
<evidence type="ECO:0000256" key="8">
    <source>
        <dbReference type="ARBA" id="ARBA00022853"/>
    </source>
</evidence>
<feature type="domain" description="Helicase ATP-binding" evidence="18">
    <location>
        <begin position="551"/>
        <end position="716"/>
    </location>
</feature>
<dbReference type="Proteomes" id="UP000245783">
    <property type="component" value="Unassembled WGS sequence"/>
</dbReference>
<keyword evidence="13" id="KW-0539">Nucleus</keyword>
<evidence type="ECO:0000256" key="1">
    <source>
        <dbReference type="ARBA" id="ARBA00004123"/>
    </source>
</evidence>
<feature type="compositionally biased region" description="Low complexity" evidence="17">
    <location>
        <begin position="475"/>
        <end position="487"/>
    </location>
</feature>
<dbReference type="Gene3D" id="3.40.50.10810">
    <property type="entry name" value="Tandem AAA-ATPase domain"/>
    <property type="match status" value="1"/>
</dbReference>
<keyword evidence="6" id="KW-0347">Helicase</keyword>
<feature type="domain" description="Helicase C-terminal" evidence="19">
    <location>
        <begin position="1084"/>
        <end position="1234"/>
    </location>
</feature>
<comment type="subcellular location">
    <subcellularLocation>
        <location evidence="1">Nucleus</location>
    </subcellularLocation>
</comment>
<feature type="region of interest" description="Disordered" evidence="17">
    <location>
        <begin position="120"/>
        <end position="144"/>
    </location>
</feature>
<feature type="compositionally biased region" description="Acidic residues" evidence="17">
    <location>
        <begin position="417"/>
        <end position="427"/>
    </location>
</feature>
<feature type="region of interest" description="Disordered" evidence="17">
    <location>
        <begin position="255"/>
        <end position="432"/>
    </location>
</feature>
<evidence type="ECO:0000256" key="13">
    <source>
        <dbReference type="ARBA" id="ARBA00023242"/>
    </source>
</evidence>
<evidence type="ECO:0000256" key="6">
    <source>
        <dbReference type="ARBA" id="ARBA00022806"/>
    </source>
</evidence>
<feature type="region of interest" description="Disordered" evidence="17">
    <location>
        <begin position="461"/>
        <end position="524"/>
    </location>
</feature>
<evidence type="ECO:0000256" key="11">
    <source>
        <dbReference type="ARBA" id="ARBA00023159"/>
    </source>
</evidence>
<dbReference type="GeneID" id="37033988"/>
<protein>
    <recommendedName>
        <fullName evidence="15">Helicase SWR1</fullName>
    </recommendedName>
    <alternativeName>
        <fullName evidence="16">Helicase swr1</fullName>
    </alternativeName>
</protein>
<evidence type="ECO:0000256" key="15">
    <source>
        <dbReference type="ARBA" id="ARBA00040599"/>
    </source>
</evidence>
<keyword evidence="4" id="KW-0547">Nucleotide-binding</keyword>
<evidence type="ECO:0000256" key="17">
    <source>
        <dbReference type="SAM" id="MobiDB-lite"/>
    </source>
</evidence>
<dbReference type="GO" id="GO:0000812">
    <property type="term" value="C:Swr1 complex"/>
    <property type="evidence" value="ECO:0007669"/>
    <property type="project" value="TreeGrafter"/>
</dbReference>
<dbReference type="GO" id="GO:0004386">
    <property type="term" value="F:helicase activity"/>
    <property type="evidence" value="ECO:0007669"/>
    <property type="project" value="UniProtKB-KW"/>
</dbReference>
<evidence type="ECO:0000313" key="21">
    <source>
        <dbReference type="Proteomes" id="UP000245783"/>
    </source>
</evidence>